<gene>
    <name evidence="2" type="ORF">FPZ24_15510</name>
</gene>
<feature type="compositionally biased region" description="Pro residues" evidence="1">
    <location>
        <begin position="187"/>
        <end position="196"/>
    </location>
</feature>
<evidence type="ECO:0000313" key="3">
    <source>
        <dbReference type="Proteomes" id="UP000315673"/>
    </source>
</evidence>
<sequence length="311" mass="33525">MRRAADYGRGDLSLALIVADAGWGATEADRAMDLAAGEFRGRTDWQGAIDGRFDHAGPIELVAAEAQGVADEVLAEALPRLAALRAETGARFVVAIDRGQIDAVAGTLLGERVELLCAPTLADRAAAFAIGLSAFSRDTLHDKDSDSESAQLRQLNEEVARISRVLSRLASEDKRPGGVGERSMSFNPPPAAPAASPPTAADIRKIIRGRRLRDQFFAEGLFEDPAWDMLLDLYAAELENAQVSVSSLCIAAAVAPTTALRWIGRMTDAGLFVRQADPFDRRRAFLGLSAEAREKIERYFTALRQSGLHPL</sequence>
<proteinExistence type="predicted"/>
<dbReference type="OrthoDB" id="7594920at2"/>
<accession>A0A5B8LL82</accession>
<dbReference type="SUPFAM" id="SSF46785">
    <property type="entry name" value="Winged helix' DNA-binding domain"/>
    <property type="match status" value="1"/>
</dbReference>
<reference evidence="2 3" key="1">
    <citation type="submission" date="2019-07" db="EMBL/GenBank/DDBJ databases">
        <title>Full genome sequence of Sphingomonas sp. 4R-6-7(HKS19).</title>
        <authorList>
            <person name="Im W.-T."/>
        </authorList>
    </citation>
    <scope>NUCLEOTIDE SEQUENCE [LARGE SCALE GENOMIC DNA]</scope>
    <source>
        <strain evidence="2 3">HKS19</strain>
    </source>
</reference>
<evidence type="ECO:0000313" key="2">
    <source>
        <dbReference type="EMBL" id="QDZ08699.1"/>
    </source>
</evidence>
<name>A0A5B8LL82_9SPHN</name>
<feature type="region of interest" description="Disordered" evidence="1">
    <location>
        <begin position="171"/>
        <end position="199"/>
    </location>
</feature>
<dbReference type="InterPro" id="IPR036390">
    <property type="entry name" value="WH_DNA-bd_sf"/>
</dbReference>
<evidence type="ECO:0000256" key="1">
    <source>
        <dbReference type="SAM" id="MobiDB-lite"/>
    </source>
</evidence>
<dbReference type="EMBL" id="CP042306">
    <property type="protein sequence ID" value="QDZ08699.1"/>
    <property type="molecule type" value="Genomic_DNA"/>
</dbReference>
<keyword evidence="3" id="KW-1185">Reference proteome</keyword>
<dbReference type="AlphaFoldDB" id="A0A5B8LL82"/>
<dbReference type="InterPro" id="IPR036388">
    <property type="entry name" value="WH-like_DNA-bd_sf"/>
</dbReference>
<dbReference type="Gene3D" id="1.10.10.10">
    <property type="entry name" value="Winged helix-like DNA-binding domain superfamily/Winged helix DNA-binding domain"/>
    <property type="match status" value="1"/>
</dbReference>
<dbReference type="Proteomes" id="UP000315673">
    <property type="component" value="Chromosome"/>
</dbReference>
<protein>
    <submittedName>
        <fullName evidence="2">Winged helix-turn-helix transcriptional regulator</fullName>
    </submittedName>
</protein>
<dbReference type="KEGG" id="spai:FPZ24_15510"/>
<organism evidence="2 3">
    <name type="scientific">Sphingomonas panacisoli</name>
    <dbReference type="NCBI Taxonomy" id="1813879"/>
    <lineage>
        <taxon>Bacteria</taxon>
        <taxon>Pseudomonadati</taxon>
        <taxon>Pseudomonadota</taxon>
        <taxon>Alphaproteobacteria</taxon>
        <taxon>Sphingomonadales</taxon>
        <taxon>Sphingomonadaceae</taxon>
        <taxon>Sphingomonas</taxon>
    </lineage>
</organism>